<accession>A0ABP5XC86</accession>
<protein>
    <submittedName>
        <fullName evidence="2">Uncharacterized protein</fullName>
    </submittedName>
</protein>
<dbReference type="RefSeq" id="WP_344596161.1">
    <property type="nucleotide sequence ID" value="NZ_BAAARW010000037.1"/>
</dbReference>
<organism evidence="2 3">
    <name type="scientific">Actinomadura vinacea</name>
    <dbReference type="NCBI Taxonomy" id="115336"/>
    <lineage>
        <taxon>Bacteria</taxon>
        <taxon>Bacillati</taxon>
        <taxon>Actinomycetota</taxon>
        <taxon>Actinomycetes</taxon>
        <taxon>Streptosporangiales</taxon>
        <taxon>Thermomonosporaceae</taxon>
        <taxon>Actinomadura</taxon>
    </lineage>
</organism>
<dbReference type="EMBL" id="BAAARW010000037">
    <property type="protein sequence ID" value="GAA2449237.1"/>
    <property type="molecule type" value="Genomic_DNA"/>
</dbReference>
<feature type="region of interest" description="Disordered" evidence="1">
    <location>
        <begin position="1"/>
        <end position="33"/>
    </location>
</feature>
<sequence>MTELGGGTWTRAEDPFDWAAESAGRPGPGVELDLRSDGEITAERPARLFVRGGVLALATLGRDSGELVVLPSRMTAGTTRATWPFRTAGAASGWSAGHPSGSATAGSR</sequence>
<reference evidence="3" key="1">
    <citation type="journal article" date="2019" name="Int. J. Syst. Evol. Microbiol.">
        <title>The Global Catalogue of Microorganisms (GCM) 10K type strain sequencing project: providing services to taxonomists for standard genome sequencing and annotation.</title>
        <authorList>
            <consortium name="The Broad Institute Genomics Platform"/>
            <consortium name="The Broad Institute Genome Sequencing Center for Infectious Disease"/>
            <person name="Wu L."/>
            <person name="Ma J."/>
        </authorList>
    </citation>
    <scope>NUCLEOTIDE SEQUENCE [LARGE SCALE GENOMIC DNA]</scope>
    <source>
        <strain evidence="3">JCM 3325</strain>
    </source>
</reference>
<evidence type="ECO:0000256" key="1">
    <source>
        <dbReference type="SAM" id="MobiDB-lite"/>
    </source>
</evidence>
<proteinExistence type="predicted"/>
<evidence type="ECO:0000313" key="3">
    <source>
        <dbReference type="Proteomes" id="UP001501231"/>
    </source>
</evidence>
<evidence type="ECO:0000313" key="2">
    <source>
        <dbReference type="EMBL" id="GAA2449237.1"/>
    </source>
</evidence>
<keyword evidence="3" id="KW-1185">Reference proteome</keyword>
<dbReference type="Proteomes" id="UP001501231">
    <property type="component" value="Unassembled WGS sequence"/>
</dbReference>
<comment type="caution">
    <text evidence="2">The sequence shown here is derived from an EMBL/GenBank/DDBJ whole genome shotgun (WGS) entry which is preliminary data.</text>
</comment>
<name>A0ABP5XC86_9ACTN</name>
<gene>
    <name evidence="2" type="ORF">GCM10010191_78480</name>
</gene>